<dbReference type="AlphaFoldDB" id="A0A382ZHD3"/>
<protein>
    <submittedName>
        <fullName evidence="1">Uncharacterized protein</fullName>
    </submittedName>
</protein>
<reference evidence="1" key="1">
    <citation type="submission" date="2018-05" db="EMBL/GenBank/DDBJ databases">
        <authorList>
            <person name="Lanie J.A."/>
            <person name="Ng W.-L."/>
            <person name="Kazmierczak K.M."/>
            <person name="Andrzejewski T.M."/>
            <person name="Davidsen T.M."/>
            <person name="Wayne K.J."/>
            <person name="Tettelin H."/>
            <person name="Glass J.I."/>
            <person name="Rusch D."/>
            <person name="Podicherti R."/>
            <person name="Tsui H.-C.T."/>
            <person name="Winkler M.E."/>
        </authorList>
    </citation>
    <scope>NUCLEOTIDE SEQUENCE</scope>
</reference>
<proteinExistence type="predicted"/>
<dbReference type="EMBL" id="UINC01183869">
    <property type="protein sequence ID" value="SVD94823.1"/>
    <property type="molecule type" value="Genomic_DNA"/>
</dbReference>
<sequence>MLFLMLLLMAVGCVSEREIVYRSVYFADTNGVTTIYYP</sequence>
<evidence type="ECO:0000313" key="1">
    <source>
        <dbReference type="EMBL" id="SVD94823.1"/>
    </source>
</evidence>
<name>A0A382ZHD3_9ZZZZ</name>
<organism evidence="1">
    <name type="scientific">marine metagenome</name>
    <dbReference type="NCBI Taxonomy" id="408172"/>
    <lineage>
        <taxon>unclassified sequences</taxon>
        <taxon>metagenomes</taxon>
        <taxon>ecological metagenomes</taxon>
    </lineage>
</organism>
<accession>A0A382ZHD3</accession>
<gene>
    <name evidence="1" type="ORF">METZ01_LOCUS447677</name>
</gene>
<feature type="non-terminal residue" evidence="1">
    <location>
        <position position="38"/>
    </location>
</feature>